<feature type="region of interest" description="Disordered" evidence="1">
    <location>
        <begin position="487"/>
        <end position="577"/>
    </location>
</feature>
<accession>A0ABP0HPK5</accession>
<keyword evidence="5" id="KW-1185">Reference proteome</keyword>
<feature type="transmembrane region" description="Helical" evidence="2">
    <location>
        <begin position="123"/>
        <end position="142"/>
    </location>
</feature>
<evidence type="ECO:0000313" key="4">
    <source>
        <dbReference type="EMBL" id="CAK8992070.1"/>
    </source>
</evidence>
<feature type="signal peptide" evidence="3">
    <location>
        <begin position="1"/>
        <end position="19"/>
    </location>
</feature>
<comment type="caution">
    <text evidence="4">The sequence shown here is derived from an EMBL/GenBank/DDBJ whole genome shotgun (WGS) entry which is preliminary data.</text>
</comment>
<proteinExistence type="predicted"/>
<keyword evidence="2" id="KW-1133">Transmembrane helix</keyword>
<evidence type="ECO:0000256" key="3">
    <source>
        <dbReference type="SAM" id="SignalP"/>
    </source>
</evidence>
<protein>
    <submittedName>
        <fullName evidence="4">Tyr recombinase domain-containing protein</fullName>
    </submittedName>
</protein>
<keyword evidence="2" id="KW-0472">Membrane</keyword>
<dbReference type="EMBL" id="CAXAMM010001459">
    <property type="protein sequence ID" value="CAK8992070.1"/>
    <property type="molecule type" value="Genomic_DNA"/>
</dbReference>
<feature type="chain" id="PRO_5045275211" evidence="3">
    <location>
        <begin position="20"/>
        <end position="599"/>
    </location>
</feature>
<dbReference type="Proteomes" id="UP001642464">
    <property type="component" value="Unassembled WGS sequence"/>
</dbReference>
<sequence length="599" mass="66250">MVRWRWLLVGLGWLGSGRSWWQGPGVEDVPQQNQTVCWDDPYHCLQLRVNTTYAAIQNQYAALTTWDSVVWSILDTLLSGAGWMVFGQSWTSVRTGCSMILRVATLMAICLILHYFLSLAWPLCSLLIGTILTMIWIVRACVRCCGRGAFLIQRLTGGVPEMTGANFIGPATGEVPETSELRKLKKGSEDRWVLLRRDGQVVIIKVTENAAIKSSGMYLSFDPESVRGDGPLLLALKGYERVHLCRHDTCPEEGQHFKSYALARQLNPEKFHLMSTAEGAQKTGAKAMGWFFSKAGKAAKKFKDYASESEKEEEVKCCAHLVRWESALGRGCLSESPCQEPASNEGEYLEEDRAGLSGDQDFKLCPKHAVSYLTSRTSLRCRGQGIHLRKKKKEKIDRKEMEKIAYDGGDGMGMINSPDRRGEMTYLEEFMEQLADGKELQLNEEDIRKQMAAQSGLTVGDLTKFLYEQATEEQRKGTKGLTKFLAKWRKQAAAQEGAPPSTPSDWSIIERERESSAPTPTSAASGGRVAQSPGSVTVETPPKKKLAVIPPPGIYDPDRKAGTGPDGRGTNPEMTDIARAIQQQTNELATSGPMSTVPP</sequence>
<name>A0ABP0HPK5_9DINO</name>
<reference evidence="4 5" key="1">
    <citation type="submission" date="2024-02" db="EMBL/GenBank/DDBJ databases">
        <authorList>
            <person name="Chen Y."/>
            <person name="Shah S."/>
            <person name="Dougan E. K."/>
            <person name="Thang M."/>
            <person name="Chan C."/>
        </authorList>
    </citation>
    <scope>NUCLEOTIDE SEQUENCE [LARGE SCALE GENOMIC DNA]</scope>
</reference>
<keyword evidence="2" id="KW-0812">Transmembrane</keyword>
<evidence type="ECO:0000313" key="5">
    <source>
        <dbReference type="Proteomes" id="UP001642464"/>
    </source>
</evidence>
<keyword evidence="3" id="KW-0732">Signal</keyword>
<evidence type="ECO:0000256" key="2">
    <source>
        <dbReference type="SAM" id="Phobius"/>
    </source>
</evidence>
<gene>
    <name evidence="4" type="ORF">SCF082_LOCUS2936</name>
</gene>
<feature type="compositionally biased region" description="Low complexity" evidence="1">
    <location>
        <begin position="516"/>
        <end position="525"/>
    </location>
</feature>
<organism evidence="4 5">
    <name type="scientific">Durusdinium trenchii</name>
    <dbReference type="NCBI Taxonomy" id="1381693"/>
    <lineage>
        <taxon>Eukaryota</taxon>
        <taxon>Sar</taxon>
        <taxon>Alveolata</taxon>
        <taxon>Dinophyceae</taxon>
        <taxon>Suessiales</taxon>
        <taxon>Symbiodiniaceae</taxon>
        <taxon>Durusdinium</taxon>
    </lineage>
</organism>
<evidence type="ECO:0000256" key="1">
    <source>
        <dbReference type="SAM" id="MobiDB-lite"/>
    </source>
</evidence>